<dbReference type="EMBL" id="MSZX01000007">
    <property type="protein sequence ID" value="OPA76207.1"/>
    <property type="molecule type" value="Genomic_DNA"/>
</dbReference>
<evidence type="ECO:0000313" key="1">
    <source>
        <dbReference type="EMBL" id="OPA76207.1"/>
    </source>
</evidence>
<name>A0A1T2X8J9_9BACL</name>
<sequence>MLSFEEKLAIADSFPELERRNVSLGRVNYHYEQSAYDKKTVIYHLHPNGNGYVYAGHMKRYDADEKGLVNIRQFTEEQFRTLIEQSIASLTASNTPRVEEVEEVQEERWSNALQHTLTLQLEPEDGMWYIYAGLELDSAFDTYEEAVEYLEEEGFSRQR</sequence>
<evidence type="ECO:0000313" key="2">
    <source>
        <dbReference type="Proteomes" id="UP000190188"/>
    </source>
</evidence>
<organism evidence="1 2">
    <name type="scientific">Paenibacillus selenitireducens</name>
    <dbReference type="NCBI Taxonomy" id="1324314"/>
    <lineage>
        <taxon>Bacteria</taxon>
        <taxon>Bacillati</taxon>
        <taxon>Bacillota</taxon>
        <taxon>Bacilli</taxon>
        <taxon>Bacillales</taxon>
        <taxon>Paenibacillaceae</taxon>
        <taxon>Paenibacillus</taxon>
    </lineage>
</organism>
<proteinExistence type="predicted"/>
<reference evidence="1 2" key="1">
    <citation type="submission" date="2017-01" db="EMBL/GenBank/DDBJ databases">
        <title>Genome analysis of Paenibacillus selenitrireducens ES3-24.</title>
        <authorList>
            <person name="Xu D."/>
            <person name="Yao R."/>
            <person name="Zheng S."/>
        </authorList>
    </citation>
    <scope>NUCLEOTIDE SEQUENCE [LARGE SCALE GENOMIC DNA]</scope>
    <source>
        <strain evidence="1 2">ES3-24</strain>
    </source>
</reference>
<dbReference type="RefSeq" id="WP_078500427.1">
    <property type="nucleotide sequence ID" value="NZ_MSZX01000007.1"/>
</dbReference>
<keyword evidence="2" id="KW-1185">Reference proteome</keyword>
<dbReference type="AlphaFoldDB" id="A0A1T2X8J9"/>
<dbReference type="OrthoDB" id="2360619at2"/>
<dbReference type="Proteomes" id="UP000190188">
    <property type="component" value="Unassembled WGS sequence"/>
</dbReference>
<comment type="caution">
    <text evidence="1">The sequence shown here is derived from an EMBL/GenBank/DDBJ whole genome shotgun (WGS) entry which is preliminary data.</text>
</comment>
<gene>
    <name evidence="1" type="ORF">BVG16_18545</name>
</gene>
<dbReference type="STRING" id="1324314.BVG16_18545"/>
<protein>
    <submittedName>
        <fullName evidence="1">Uncharacterized protein</fullName>
    </submittedName>
</protein>
<accession>A0A1T2X8J9</accession>